<dbReference type="Proteomes" id="UP000290288">
    <property type="component" value="Unassembled WGS sequence"/>
</dbReference>
<evidence type="ECO:0000313" key="2">
    <source>
        <dbReference type="Proteomes" id="UP000290288"/>
    </source>
</evidence>
<evidence type="ECO:0000313" key="1">
    <source>
        <dbReference type="EMBL" id="RXW11978.1"/>
    </source>
</evidence>
<protein>
    <submittedName>
        <fullName evidence="1">Uncharacterized protein</fullName>
    </submittedName>
</protein>
<dbReference type="EMBL" id="SDEE01001483">
    <property type="protein sequence ID" value="RXW11978.1"/>
    <property type="molecule type" value="Genomic_DNA"/>
</dbReference>
<reference evidence="1 2" key="1">
    <citation type="submission" date="2019-01" db="EMBL/GenBank/DDBJ databases">
        <title>Draft genome sequence of Psathyrella aberdarensis IHI B618.</title>
        <authorList>
            <person name="Buettner E."/>
            <person name="Kellner H."/>
        </authorList>
    </citation>
    <scope>NUCLEOTIDE SEQUENCE [LARGE SCALE GENOMIC DNA]</scope>
    <source>
        <strain evidence="1 2">IHI B618</strain>
    </source>
</reference>
<sequence length="185" mass="20350">NDIKAQISTRRSHVPPAAPVNAQKSVLRSSSSLGTAIPITPQVKIIAPKREPQAIPASAVVVPVSVVAELSGASRRTSGSGIKLAYWSEEVKIGRNSDHTFKWWNIQVDGLLVDPESFILLESPTAGDILMYYNPTKHEAGVYQYTVKWINISYDFFKNTGAILHPSFPLTKTGKRVLTWKNATH</sequence>
<dbReference type="AlphaFoldDB" id="A0A4V1Q1L2"/>
<gene>
    <name evidence="1" type="ORF">EST38_g13876</name>
</gene>
<name>A0A4V1Q1L2_9AGAR</name>
<organism evidence="1 2">
    <name type="scientific">Candolleomyces aberdarensis</name>
    <dbReference type="NCBI Taxonomy" id="2316362"/>
    <lineage>
        <taxon>Eukaryota</taxon>
        <taxon>Fungi</taxon>
        <taxon>Dikarya</taxon>
        <taxon>Basidiomycota</taxon>
        <taxon>Agaricomycotina</taxon>
        <taxon>Agaricomycetes</taxon>
        <taxon>Agaricomycetidae</taxon>
        <taxon>Agaricales</taxon>
        <taxon>Agaricineae</taxon>
        <taxon>Psathyrellaceae</taxon>
        <taxon>Candolleomyces</taxon>
    </lineage>
</organism>
<feature type="non-terminal residue" evidence="1">
    <location>
        <position position="1"/>
    </location>
</feature>
<comment type="caution">
    <text evidence="1">The sequence shown here is derived from an EMBL/GenBank/DDBJ whole genome shotgun (WGS) entry which is preliminary data.</text>
</comment>
<accession>A0A4V1Q1L2</accession>
<keyword evidence="2" id="KW-1185">Reference proteome</keyword>
<proteinExistence type="predicted"/>